<dbReference type="EMBL" id="JMQI01000005">
    <property type="protein sequence ID" value="KDN23727.1"/>
    <property type="molecule type" value="Genomic_DNA"/>
</dbReference>
<protein>
    <recommendedName>
        <fullName evidence="1">N-acetyltransferase domain-containing protein</fullName>
    </recommendedName>
</protein>
<name>A0A066UCZ8_9PSEU</name>
<dbReference type="InterPro" id="IPR000182">
    <property type="entry name" value="GNAT_dom"/>
</dbReference>
<sequence length="231" mass="24494">MCGGVVDEVSGGLLITTGISAAGFTQLHCGDGVDDTRAIASAATYFDRRRLGWRIISERPSPAADAFAARRGVAREPLYPVMAMPVSGTPPPLETPLALTTAGDLADLRAFVDCAAAGYRMDPALLKPIAGERALADDSLRFHLGRVDGRCVAVSVSVRHAQTVGVYFVAVRRGYRRRGFGATITGHAIREGADDNVDTAVLQATSSGYPLYAGMGFAKIADYHLWDLPAR</sequence>
<gene>
    <name evidence="2" type="ORF">DV20_03120</name>
</gene>
<dbReference type="AlphaFoldDB" id="A0A066UCZ8"/>
<reference evidence="2 3" key="1">
    <citation type="submission" date="2014-05" db="EMBL/GenBank/DDBJ databases">
        <title>Draft genome sequence of Amycolatopsis rifamycinica DSM 46095.</title>
        <authorList>
            <person name="Lal R."/>
            <person name="Saxena A."/>
            <person name="Kumari R."/>
            <person name="Mukherjee U."/>
            <person name="Singh P."/>
            <person name="Sangwan N."/>
            <person name="Mahato N.K."/>
        </authorList>
    </citation>
    <scope>NUCLEOTIDE SEQUENCE [LARGE SCALE GENOMIC DNA]</scope>
    <source>
        <strain evidence="2 3">DSM 46095</strain>
    </source>
</reference>
<dbReference type="eggNOG" id="COG0456">
    <property type="taxonomic scope" value="Bacteria"/>
</dbReference>
<keyword evidence="3" id="KW-1185">Reference proteome</keyword>
<dbReference type="PROSITE" id="PS51186">
    <property type="entry name" value="GNAT"/>
    <property type="match status" value="1"/>
</dbReference>
<feature type="domain" description="N-acetyltransferase" evidence="1">
    <location>
        <begin position="106"/>
        <end position="231"/>
    </location>
</feature>
<dbReference type="Pfam" id="PF13480">
    <property type="entry name" value="Acetyltransf_6"/>
    <property type="match status" value="1"/>
</dbReference>
<proteinExistence type="predicted"/>
<dbReference type="InterPro" id="IPR038740">
    <property type="entry name" value="BioF2-like_GNAT_dom"/>
</dbReference>
<accession>A0A066UCZ8</accession>
<dbReference type="Gene3D" id="3.40.630.30">
    <property type="match status" value="1"/>
</dbReference>
<evidence type="ECO:0000259" key="1">
    <source>
        <dbReference type="PROSITE" id="PS51186"/>
    </source>
</evidence>
<evidence type="ECO:0000313" key="2">
    <source>
        <dbReference type="EMBL" id="KDN23727.1"/>
    </source>
</evidence>
<dbReference type="Proteomes" id="UP000027345">
    <property type="component" value="Unassembled WGS sequence"/>
</dbReference>
<dbReference type="InterPro" id="IPR016181">
    <property type="entry name" value="Acyl_CoA_acyltransferase"/>
</dbReference>
<evidence type="ECO:0000313" key="3">
    <source>
        <dbReference type="Proteomes" id="UP000027345"/>
    </source>
</evidence>
<comment type="caution">
    <text evidence="2">The sequence shown here is derived from an EMBL/GenBank/DDBJ whole genome shotgun (WGS) entry which is preliminary data.</text>
</comment>
<dbReference type="SUPFAM" id="SSF55729">
    <property type="entry name" value="Acyl-CoA N-acyltransferases (Nat)"/>
    <property type="match status" value="1"/>
</dbReference>
<dbReference type="GO" id="GO:0016747">
    <property type="term" value="F:acyltransferase activity, transferring groups other than amino-acyl groups"/>
    <property type="evidence" value="ECO:0007669"/>
    <property type="project" value="InterPro"/>
</dbReference>
<organism evidence="2 3">
    <name type="scientific">Amycolatopsis rifamycinica</name>
    <dbReference type="NCBI Taxonomy" id="287986"/>
    <lineage>
        <taxon>Bacteria</taxon>
        <taxon>Bacillati</taxon>
        <taxon>Actinomycetota</taxon>
        <taxon>Actinomycetes</taxon>
        <taxon>Pseudonocardiales</taxon>
        <taxon>Pseudonocardiaceae</taxon>
        <taxon>Amycolatopsis</taxon>
    </lineage>
</organism>
<dbReference type="STRING" id="287986.DV20_03120"/>